<feature type="compositionally biased region" description="Acidic residues" evidence="1">
    <location>
        <begin position="353"/>
        <end position="362"/>
    </location>
</feature>
<feature type="region of interest" description="Disordered" evidence="1">
    <location>
        <begin position="349"/>
        <end position="374"/>
    </location>
</feature>
<dbReference type="Proteomes" id="UP000613740">
    <property type="component" value="Unassembled WGS sequence"/>
</dbReference>
<feature type="region of interest" description="Disordered" evidence="1">
    <location>
        <begin position="80"/>
        <end position="121"/>
    </location>
</feature>
<feature type="compositionally biased region" description="Low complexity" evidence="1">
    <location>
        <begin position="80"/>
        <end position="92"/>
    </location>
</feature>
<dbReference type="EMBL" id="JAEHOD010000024">
    <property type="protein sequence ID" value="KAG2446853.1"/>
    <property type="molecule type" value="Genomic_DNA"/>
</dbReference>
<reference evidence="2" key="1">
    <citation type="journal article" date="2020" name="bioRxiv">
        <title>Comparative genomics of Chlamydomonas.</title>
        <authorList>
            <person name="Craig R.J."/>
            <person name="Hasan A.R."/>
            <person name="Ness R.W."/>
            <person name="Keightley P.D."/>
        </authorList>
    </citation>
    <scope>NUCLEOTIDE SEQUENCE</scope>
    <source>
        <strain evidence="2">CCAP 11/173</strain>
    </source>
</reference>
<feature type="compositionally biased region" description="Low complexity" evidence="1">
    <location>
        <begin position="99"/>
        <end position="110"/>
    </location>
</feature>
<sequence>MEGNLKLQSDAVAAACRRFQSVVLSGQLSAPTQQNAPAPPAPCPASHPSVDALTALLLEQQELLARLAACGVDPSGAGLAAAAPQGTAAGPAAAPPPTDGTAGAKATGAGTAAGGPQAGAPSAVDEATAELVAAAGKRERVLGAGLQALGALASSLRGVLDDVAELAPEDNGYTPSVKELLEYGHRLRYTTFATTGLFAGEPAPQQLHLDHAALWERALAERHAAMAAAAAPASAEPADPATEAACVSLLENLVAAGWSPEQGFPEPVVAFLSDMPGAMDVLRRLVEVHFAPAGAAAAGAADAAAAGAAAGVAAAPAPAAAALTAAPPPAAASAAAAAAAANPASRLVHQLMLDEDSDDDGSGSEYTTTEDGSD</sequence>
<protein>
    <submittedName>
        <fullName evidence="2">Uncharacterized protein</fullName>
    </submittedName>
</protein>
<evidence type="ECO:0000256" key="1">
    <source>
        <dbReference type="SAM" id="MobiDB-lite"/>
    </source>
</evidence>
<evidence type="ECO:0000313" key="2">
    <source>
        <dbReference type="EMBL" id="KAG2446853.1"/>
    </source>
</evidence>
<proteinExistence type="predicted"/>
<evidence type="ECO:0000313" key="3">
    <source>
        <dbReference type="Proteomes" id="UP000613740"/>
    </source>
</evidence>
<name>A0A835WGE6_9CHLO</name>
<comment type="caution">
    <text evidence="2">The sequence shown here is derived from an EMBL/GenBank/DDBJ whole genome shotgun (WGS) entry which is preliminary data.</text>
</comment>
<keyword evidence="3" id="KW-1185">Reference proteome</keyword>
<accession>A0A835WGE6</accession>
<dbReference type="OrthoDB" id="544333at2759"/>
<gene>
    <name evidence="2" type="ORF">HYH02_008010</name>
</gene>
<dbReference type="AlphaFoldDB" id="A0A835WGE6"/>
<organism evidence="2 3">
    <name type="scientific">Chlamydomonas schloesseri</name>
    <dbReference type="NCBI Taxonomy" id="2026947"/>
    <lineage>
        <taxon>Eukaryota</taxon>
        <taxon>Viridiplantae</taxon>
        <taxon>Chlorophyta</taxon>
        <taxon>core chlorophytes</taxon>
        <taxon>Chlorophyceae</taxon>
        <taxon>CS clade</taxon>
        <taxon>Chlamydomonadales</taxon>
        <taxon>Chlamydomonadaceae</taxon>
        <taxon>Chlamydomonas</taxon>
    </lineage>
</organism>